<evidence type="ECO:0000256" key="3">
    <source>
        <dbReference type="ARBA" id="ARBA00022448"/>
    </source>
</evidence>
<gene>
    <name evidence="13" type="ORF">PROFUN_06056</name>
</gene>
<name>A0A2P6NPQ8_9EUKA</name>
<dbReference type="PROSITE" id="PS50192">
    <property type="entry name" value="T_SNARE"/>
    <property type="match status" value="1"/>
</dbReference>
<evidence type="ECO:0000256" key="9">
    <source>
        <dbReference type="ARBA" id="ARBA00023136"/>
    </source>
</evidence>
<dbReference type="CDD" id="cd15845">
    <property type="entry name" value="SNARE_syntaxin16"/>
    <property type="match status" value="1"/>
</dbReference>
<evidence type="ECO:0000256" key="10">
    <source>
        <dbReference type="SAM" id="Coils"/>
    </source>
</evidence>
<dbReference type="PANTHER" id="PTHR19957">
    <property type="entry name" value="SYNTAXIN"/>
    <property type="match status" value="1"/>
</dbReference>
<keyword evidence="6 11" id="KW-1133">Transmembrane helix</keyword>
<dbReference type="InterPro" id="IPR000727">
    <property type="entry name" value="T_SNARE_dom"/>
</dbReference>
<dbReference type="GO" id="GO:0000149">
    <property type="term" value="F:SNARE binding"/>
    <property type="evidence" value="ECO:0007669"/>
    <property type="project" value="TreeGrafter"/>
</dbReference>
<dbReference type="GO" id="GO:0048278">
    <property type="term" value="P:vesicle docking"/>
    <property type="evidence" value="ECO:0007669"/>
    <property type="project" value="TreeGrafter"/>
</dbReference>
<dbReference type="InParanoid" id="A0A2P6NPQ8"/>
<dbReference type="STRING" id="1890364.A0A2P6NPQ8"/>
<keyword evidence="4 11" id="KW-0812">Transmembrane</keyword>
<dbReference type="PANTHER" id="PTHR19957:SF83">
    <property type="entry name" value="SYNTAXIN-16"/>
    <property type="match status" value="1"/>
</dbReference>
<dbReference type="FunCoup" id="A0A2P6NPQ8">
    <property type="interactions" value="711"/>
</dbReference>
<reference evidence="13 14" key="1">
    <citation type="journal article" date="2018" name="Genome Biol. Evol.">
        <title>Multiple Roots of Fruiting Body Formation in Amoebozoa.</title>
        <authorList>
            <person name="Hillmann F."/>
            <person name="Forbes G."/>
            <person name="Novohradska S."/>
            <person name="Ferling I."/>
            <person name="Riege K."/>
            <person name="Groth M."/>
            <person name="Westermann M."/>
            <person name="Marz M."/>
            <person name="Spaller T."/>
            <person name="Winckler T."/>
            <person name="Schaap P."/>
            <person name="Glockner G."/>
        </authorList>
    </citation>
    <scope>NUCLEOTIDE SEQUENCE [LARGE SCALE GENOMIC DNA]</scope>
    <source>
        <strain evidence="13 14">Jena</strain>
    </source>
</reference>
<accession>A0A2P6NPQ8</accession>
<dbReference type="InterPro" id="IPR006012">
    <property type="entry name" value="Syntaxin/epimorphin_CS"/>
</dbReference>
<dbReference type="EMBL" id="MDYQ01000037">
    <property type="protein sequence ID" value="PRP85934.1"/>
    <property type="molecule type" value="Genomic_DNA"/>
</dbReference>
<dbReference type="GO" id="GO:0006906">
    <property type="term" value="P:vesicle fusion"/>
    <property type="evidence" value="ECO:0007669"/>
    <property type="project" value="TreeGrafter"/>
</dbReference>
<keyword evidence="14" id="KW-1185">Reference proteome</keyword>
<dbReference type="OrthoDB" id="28875at2759"/>
<feature type="transmembrane region" description="Helical" evidence="11">
    <location>
        <begin position="289"/>
        <end position="311"/>
    </location>
</feature>
<evidence type="ECO:0000259" key="12">
    <source>
        <dbReference type="PROSITE" id="PS50192"/>
    </source>
</evidence>
<dbReference type="AlphaFoldDB" id="A0A2P6NPQ8"/>
<sequence>MATRDRREAFLSYRNEIKSMRGFSGGQSSNSDEVELGLLRGDNGKHEPLEVAAPPRWTEIVSDVRYQIDQIKKKMEELEKIHKQQLLPQFGVDHSEQEQTIEIMTQQITAKFQAAKTAIQKISMVSPEEAKTMKGGGKQENLRQISVRVNAQTQLAQEVQELSSKFRKDQKKFLSSLANQKGRNAGIVAVWNPEEDDAQIDLRWTGAQQKMTDNTRIEVEQREQEIRKIAQSINDLNTVFKDLGTLVVEQGTILDRIDYNIEQTSIAVKEGNKQLKGAEDQLKGYKKKLCMLLLCIIILVMVVVVIFKSVLP</sequence>
<dbReference type="GO" id="GO:0000139">
    <property type="term" value="C:Golgi membrane"/>
    <property type="evidence" value="ECO:0007669"/>
    <property type="project" value="UniProtKB-SubCell"/>
</dbReference>
<evidence type="ECO:0000256" key="4">
    <source>
        <dbReference type="ARBA" id="ARBA00022692"/>
    </source>
</evidence>
<dbReference type="GO" id="GO:0031201">
    <property type="term" value="C:SNARE complex"/>
    <property type="evidence" value="ECO:0007669"/>
    <property type="project" value="TreeGrafter"/>
</dbReference>
<evidence type="ECO:0000256" key="6">
    <source>
        <dbReference type="ARBA" id="ARBA00022989"/>
    </source>
</evidence>
<dbReference type="PROSITE" id="PS00914">
    <property type="entry name" value="SYNTAXIN"/>
    <property type="match status" value="1"/>
</dbReference>
<dbReference type="Pfam" id="PF05739">
    <property type="entry name" value="SNARE"/>
    <property type="match status" value="1"/>
</dbReference>
<keyword evidence="9 11" id="KW-0472">Membrane</keyword>
<organism evidence="13 14">
    <name type="scientific">Planoprotostelium fungivorum</name>
    <dbReference type="NCBI Taxonomy" id="1890364"/>
    <lineage>
        <taxon>Eukaryota</taxon>
        <taxon>Amoebozoa</taxon>
        <taxon>Evosea</taxon>
        <taxon>Variosea</taxon>
        <taxon>Cavosteliida</taxon>
        <taxon>Cavosteliaceae</taxon>
        <taxon>Planoprotostelium</taxon>
    </lineage>
</organism>
<dbReference type="GO" id="GO:0006886">
    <property type="term" value="P:intracellular protein transport"/>
    <property type="evidence" value="ECO:0007669"/>
    <property type="project" value="InterPro"/>
</dbReference>
<comment type="similarity">
    <text evidence="2">Belongs to the syntaxin family.</text>
</comment>
<dbReference type="Gene3D" id="1.20.58.70">
    <property type="match status" value="1"/>
</dbReference>
<dbReference type="InterPro" id="IPR045242">
    <property type="entry name" value="Syntaxin"/>
</dbReference>
<evidence type="ECO:0000256" key="2">
    <source>
        <dbReference type="ARBA" id="ARBA00009063"/>
    </source>
</evidence>
<dbReference type="SUPFAM" id="SSF47661">
    <property type="entry name" value="t-snare proteins"/>
    <property type="match status" value="1"/>
</dbReference>
<keyword evidence="8 10" id="KW-0175">Coiled coil</keyword>
<dbReference type="SMART" id="SM00397">
    <property type="entry name" value="t_SNARE"/>
    <property type="match status" value="1"/>
</dbReference>
<evidence type="ECO:0000313" key="13">
    <source>
        <dbReference type="EMBL" id="PRP85934.1"/>
    </source>
</evidence>
<evidence type="ECO:0000256" key="7">
    <source>
        <dbReference type="ARBA" id="ARBA00023034"/>
    </source>
</evidence>
<feature type="coiled-coil region" evidence="10">
    <location>
        <begin position="261"/>
        <end position="288"/>
    </location>
</feature>
<feature type="domain" description="T-SNARE coiled-coil homology" evidence="12">
    <location>
        <begin position="216"/>
        <end position="278"/>
    </location>
</feature>
<dbReference type="InterPro" id="IPR010989">
    <property type="entry name" value="SNARE"/>
</dbReference>
<evidence type="ECO:0000313" key="14">
    <source>
        <dbReference type="Proteomes" id="UP000241769"/>
    </source>
</evidence>
<dbReference type="Proteomes" id="UP000241769">
    <property type="component" value="Unassembled WGS sequence"/>
</dbReference>
<evidence type="ECO:0000256" key="8">
    <source>
        <dbReference type="ARBA" id="ARBA00023054"/>
    </source>
</evidence>
<evidence type="ECO:0000256" key="11">
    <source>
        <dbReference type="SAM" id="Phobius"/>
    </source>
</evidence>
<keyword evidence="7" id="KW-0333">Golgi apparatus</keyword>
<keyword evidence="5" id="KW-0653">Protein transport</keyword>
<keyword evidence="3" id="KW-0813">Transport</keyword>
<dbReference type="GO" id="GO:0005484">
    <property type="term" value="F:SNAP receptor activity"/>
    <property type="evidence" value="ECO:0007669"/>
    <property type="project" value="InterPro"/>
</dbReference>
<comment type="subcellular location">
    <subcellularLocation>
        <location evidence="1">Golgi apparatus membrane</location>
        <topology evidence="1">Single-pass type IV membrane protein</topology>
    </subcellularLocation>
</comment>
<proteinExistence type="inferred from homology"/>
<protein>
    <recommendedName>
        <fullName evidence="12">t-SNARE coiled-coil homology domain-containing protein</fullName>
    </recommendedName>
</protein>
<evidence type="ECO:0000256" key="5">
    <source>
        <dbReference type="ARBA" id="ARBA00022927"/>
    </source>
</evidence>
<comment type="caution">
    <text evidence="13">The sequence shown here is derived from an EMBL/GenBank/DDBJ whole genome shotgun (WGS) entry which is preliminary data.</text>
</comment>
<evidence type="ECO:0000256" key="1">
    <source>
        <dbReference type="ARBA" id="ARBA00004409"/>
    </source>
</evidence>